<reference evidence="4" key="1">
    <citation type="journal article" date="2015" name="Proc. Natl. Acad. Sci. U.S.A.">
        <title>Networks of energetic and metabolic interactions define dynamics in microbial communities.</title>
        <authorList>
            <person name="Embree M."/>
            <person name="Liu J.K."/>
            <person name="Al-Bassam M.M."/>
            <person name="Zengler K."/>
        </authorList>
    </citation>
    <scope>NUCLEOTIDE SEQUENCE</scope>
</reference>
<evidence type="ECO:0000256" key="1">
    <source>
        <dbReference type="ARBA" id="ARBA00022630"/>
    </source>
</evidence>
<dbReference type="EMBL" id="LNQE01001738">
    <property type="protein sequence ID" value="KUG10541.1"/>
    <property type="molecule type" value="Genomic_DNA"/>
</dbReference>
<sequence>MTVLGLSGSTRKDGNTAILVRTILERCEKAGLETEFITLAGKTIHPCLGCEKCREKDWCVIQNDDWGPVMDRVRDSEVLVIGSPTYYFDVCGQLKNFIDRSYSLYHRRQLAGRKAVAVAVCANKGGARTIETLEGFLNSHEFSYLGWVRGKGYLEGDILKDTRALRKAEEIGDKIVQLLKPHD</sequence>
<comment type="caution">
    <text evidence="4">The sequence shown here is derived from an EMBL/GenBank/DDBJ whole genome shotgun (WGS) entry which is preliminary data.</text>
</comment>
<dbReference type="AlphaFoldDB" id="A0A0W8EPS9"/>
<dbReference type="PANTHER" id="PTHR43278">
    <property type="entry name" value="NAD(P)H-DEPENDENT FMN-CONTAINING OXIDOREDUCTASE YWQN-RELATED"/>
    <property type="match status" value="1"/>
</dbReference>
<dbReference type="Gene3D" id="3.40.50.360">
    <property type="match status" value="1"/>
</dbReference>
<keyword evidence="1" id="KW-0285">Flavoprotein</keyword>
<gene>
    <name evidence="4" type="ORF">ASZ90_016539</name>
</gene>
<dbReference type="InterPro" id="IPR029039">
    <property type="entry name" value="Flavoprotein-like_sf"/>
</dbReference>
<dbReference type="InterPro" id="IPR005025">
    <property type="entry name" value="FMN_Rdtase-like_dom"/>
</dbReference>
<protein>
    <submittedName>
        <fullName evidence="4">Iron-sulfur flavoprotein</fullName>
    </submittedName>
</protein>
<feature type="domain" description="NADPH-dependent FMN reductase-like" evidence="3">
    <location>
        <begin position="1"/>
        <end position="140"/>
    </location>
</feature>
<accession>A0A0W8EPS9</accession>
<evidence type="ECO:0000256" key="2">
    <source>
        <dbReference type="ARBA" id="ARBA00022643"/>
    </source>
</evidence>
<name>A0A0W8EPS9_9ZZZZ</name>
<dbReference type="GO" id="GO:0016491">
    <property type="term" value="F:oxidoreductase activity"/>
    <property type="evidence" value="ECO:0007669"/>
    <property type="project" value="InterPro"/>
</dbReference>
<dbReference type="Pfam" id="PF03358">
    <property type="entry name" value="FMN_red"/>
    <property type="match status" value="1"/>
</dbReference>
<evidence type="ECO:0000259" key="3">
    <source>
        <dbReference type="Pfam" id="PF03358"/>
    </source>
</evidence>
<dbReference type="PANTHER" id="PTHR43278:SF1">
    <property type="entry name" value="IRON-SULFUR FLAVOPROTEIN MJ1083"/>
    <property type="match status" value="1"/>
</dbReference>
<proteinExistence type="predicted"/>
<evidence type="ECO:0000313" key="4">
    <source>
        <dbReference type="EMBL" id="KUG10541.1"/>
    </source>
</evidence>
<keyword evidence="2" id="KW-0288">FMN</keyword>
<organism evidence="4">
    <name type="scientific">hydrocarbon metagenome</name>
    <dbReference type="NCBI Taxonomy" id="938273"/>
    <lineage>
        <taxon>unclassified sequences</taxon>
        <taxon>metagenomes</taxon>
        <taxon>ecological metagenomes</taxon>
    </lineage>
</organism>
<dbReference type="InterPro" id="IPR051796">
    <property type="entry name" value="ISF_SsuE-like"/>
</dbReference>
<dbReference type="SUPFAM" id="SSF52218">
    <property type="entry name" value="Flavoproteins"/>
    <property type="match status" value="1"/>
</dbReference>